<feature type="binding site" evidence="14">
    <location>
        <position position="61"/>
    </location>
    <ligand>
        <name>ATP</name>
        <dbReference type="ChEBI" id="CHEBI:30616"/>
    </ligand>
</feature>
<dbReference type="FunFam" id="3.90.870.10:FF:000009">
    <property type="entry name" value="Threonylcarbamoyl-AMP synthase, putative"/>
    <property type="match status" value="1"/>
</dbReference>
<dbReference type="InterPro" id="IPR005145">
    <property type="entry name" value="Sua5_C"/>
</dbReference>
<dbReference type="SUPFAM" id="SSF55821">
    <property type="entry name" value="YrdC/RibB"/>
    <property type="match status" value="1"/>
</dbReference>
<dbReference type="AlphaFoldDB" id="A0A1F2PFL4"/>
<evidence type="ECO:0000256" key="6">
    <source>
        <dbReference type="ARBA" id="ARBA00022679"/>
    </source>
</evidence>
<evidence type="ECO:0000256" key="5">
    <source>
        <dbReference type="ARBA" id="ARBA00022490"/>
    </source>
</evidence>
<gene>
    <name evidence="16" type="primary">ywlC</name>
    <name evidence="16" type="ORF">ACWI_23550</name>
</gene>
<evidence type="ECO:0000256" key="13">
    <source>
        <dbReference type="PIRNR" id="PIRNR004930"/>
    </source>
</evidence>
<dbReference type="InterPro" id="IPR050156">
    <property type="entry name" value="TC-AMP_synthase_SUA5"/>
</dbReference>
<feature type="binding site" evidence="14">
    <location>
        <position position="198"/>
    </location>
    <ligand>
        <name>ATP</name>
        <dbReference type="ChEBI" id="CHEBI:30616"/>
    </ligand>
</feature>
<evidence type="ECO:0000256" key="12">
    <source>
        <dbReference type="ARBA" id="ARBA00048366"/>
    </source>
</evidence>
<dbReference type="InterPro" id="IPR010923">
    <property type="entry name" value="T(6)A37_SUA5"/>
</dbReference>
<feature type="binding site" evidence="14">
    <location>
        <position position="70"/>
    </location>
    <ligand>
        <name>L-threonine</name>
        <dbReference type="ChEBI" id="CHEBI:57926"/>
    </ligand>
</feature>
<evidence type="ECO:0000256" key="8">
    <source>
        <dbReference type="ARBA" id="ARBA00022695"/>
    </source>
</evidence>
<evidence type="ECO:0000256" key="3">
    <source>
        <dbReference type="ARBA" id="ARBA00012584"/>
    </source>
</evidence>
<accession>A0A1F2PFL4</accession>
<dbReference type="Pfam" id="PF01300">
    <property type="entry name" value="Sua5_yciO_yrdC"/>
    <property type="match status" value="1"/>
</dbReference>
<dbReference type="EC" id="2.7.7.87" evidence="3 13"/>
<keyword evidence="9 13" id="KW-0547">Nucleotide-binding</keyword>
<dbReference type="PANTHER" id="PTHR17490">
    <property type="entry name" value="SUA5"/>
    <property type="match status" value="1"/>
</dbReference>
<keyword evidence="8 13" id="KW-0548">Nucleotidyltransferase</keyword>
<feature type="binding site" evidence="14">
    <location>
        <position position="144"/>
    </location>
    <ligand>
        <name>ATP</name>
        <dbReference type="ChEBI" id="CHEBI:30616"/>
    </ligand>
</feature>
<feature type="domain" description="YrdC-like" evidence="15">
    <location>
        <begin position="16"/>
        <end position="202"/>
    </location>
</feature>
<dbReference type="InterPro" id="IPR038385">
    <property type="entry name" value="Sua5/YwlC_C"/>
</dbReference>
<dbReference type="Gene3D" id="3.90.870.10">
    <property type="entry name" value="DHBP synthase"/>
    <property type="match status" value="1"/>
</dbReference>
<evidence type="ECO:0000256" key="9">
    <source>
        <dbReference type="ARBA" id="ARBA00022741"/>
    </source>
</evidence>
<dbReference type="GO" id="GO:0003725">
    <property type="term" value="F:double-stranded RNA binding"/>
    <property type="evidence" value="ECO:0007669"/>
    <property type="project" value="UniProtKB-UniRule"/>
</dbReference>
<comment type="similarity">
    <text evidence="2 13">Belongs to the SUA5 family.</text>
</comment>
<comment type="subcellular location">
    <subcellularLocation>
        <location evidence="1 13">Cytoplasm</location>
    </subcellularLocation>
</comment>
<name>A0A1F2PFL4_9FIRM</name>
<evidence type="ECO:0000259" key="15">
    <source>
        <dbReference type="PROSITE" id="PS51163"/>
    </source>
</evidence>
<dbReference type="RefSeq" id="WP_070371633.1">
    <property type="nucleotide sequence ID" value="NZ_LKEU01000033.1"/>
</dbReference>
<dbReference type="GO" id="GO:0005737">
    <property type="term" value="C:cytoplasm"/>
    <property type="evidence" value="ECO:0007669"/>
    <property type="project" value="UniProtKB-SubCell"/>
</dbReference>
<reference evidence="16 17" key="1">
    <citation type="submission" date="2015-09" db="EMBL/GenBank/DDBJ databases">
        <title>Genome sequence of Acetobacterium wieringae DSM 1911.</title>
        <authorList>
            <person name="Poehlein A."/>
            <person name="Bengelsdorf F.R."/>
            <person name="Schiel-Bengelsdorf B."/>
            <person name="Duerre P."/>
            <person name="Daniel R."/>
        </authorList>
    </citation>
    <scope>NUCLEOTIDE SEQUENCE [LARGE SCALE GENOMIC DNA]</scope>
    <source>
        <strain evidence="16 17">DSM 1911</strain>
    </source>
</reference>
<feature type="binding site" evidence="14">
    <location>
        <position position="154"/>
    </location>
    <ligand>
        <name>ATP</name>
        <dbReference type="ChEBI" id="CHEBI:30616"/>
    </ligand>
</feature>
<keyword evidence="6 13" id="KW-0808">Transferase</keyword>
<dbReference type="OrthoDB" id="9814580at2"/>
<evidence type="ECO:0000256" key="1">
    <source>
        <dbReference type="ARBA" id="ARBA00004496"/>
    </source>
</evidence>
<comment type="caution">
    <text evidence="16">The sequence shown here is derived from an EMBL/GenBank/DDBJ whole genome shotgun (WGS) entry which is preliminary data.</text>
</comment>
<dbReference type="GO" id="GO:0000049">
    <property type="term" value="F:tRNA binding"/>
    <property type="evidence" value="ECO:0007669"/>
    <property type="project" value="TreeGrafter"/>
</dbReference>
<evidence type="ECO:0000256" key="7">
    <source>
        <dbReference type="ARBA" id="ARBA00022694"/>
    </source>
</evidence>
<evidence type="ECO:0000256" key="10">
    <source>
        <dbReference type="ARBA" id="ARBA00022840"/>
    </source>
</evidence>
<keyword evidence="10 13" id="KW-0067">ATP-binding</keyword>
<organism evidence="16 17">
    <name type="scientific">Acetobacterium wieringae</name>
    <dbReference type="NCBI Taxonomy" id="52694"/>
    <lineage>
        <taxon>Bacteria</taxon>
        <taxon>Bacillati</taxon>
        <taxon>Bacillota</taxon>
        <taxon>Clostridia</taxon>
        <taxon>Eubacteriales</taxon>
        <taxon>Eubacteriaceae</taxon>
        <taxon>Acetobacterium</taxon>
    </lineage>
</organism>
<dbReference type="PIRSF" id="PIRSF004930">
    <property type="entry name" value="Tln_factor_SUA5"/>
    <property type="match status" value="1"/>
</dbReference>
<dbReference type="GO" id="GO:0005524">
    <property type="term" value="F:ATP binding"/>
    <property type="evidence" value="ECO:0007669"/>
    <property type="project" value="UniProtKB-UniRule"/>
</dbReference>
<evidence type="ECO:0000313" key="17">
    <source>
        <dbReference type="Proteomes" id="UP000176244"/>
    </source>
</evidence>
<dbReference type="Pfam" id="PF03481">
    <property type="entry name" value="Sua5_C"/>
    <property type="match status" value="1"/>
</dbReference>
<feature type="binding site" evidence="14">
    <location>
        <position position="239"/>
    </location>
    <ligand>
        <name>ATP</name>
        <dbReference type="ChEBI" id="CHEBI:30616"/>
    </ligand>
</feature>
<dbReference type="STRING" id="52694.ACWI_23550"/>
<dbReference type="PANTHER" id="PTHR17490:SF16">
    <property type="entry name" value="THREONYLCARBAMOYL-AMP SYNTHASE"/>
    <property type="match status" value="1"/>
</dbReference>
<dbReference type="NCBIfam" id="TIGR00057">
    <property type="entry name" value="L-threonylcarbamoyladenylate synthase"/>
    <property type="match status" value="1"/>
</dbReference>
<feature type="binding site" evidence="14">
    <location>
        <position position="65"/>
    </location>
    <ligand>
        <name>ATP</name>
        <dbReference type="ChEBI" id="CHEBI:30616"/>
    </ligand>
</feature>
<dbReference type="EMBL" id="LKEU01000033">
    <property type="protein sequence ID" value="OFV70150.1"/>
    <property type="molecule type" value="Genomic_DNA"/>
</dbReference>
<dbReference type="GO" id="GO:0061710">
    <property type="term" value="F:L-threonylcarbamoyladenylate synthase"/>
    <property type="evidence" value="ECO:0007669"/>
    <property type="project" value="UniProtKB-EC"/>
</dbReference>
<dbReference type="GO" id="GO:0006450">
    <property type="term" value="P:regulation of translational fidelity"/>
    <property type="evidence" value="ECO:0007669"/>
    <property type="project" value="TreeGrafter"/>
</dbReference>
<dbReference type="Gene3D" id="3.40.50.11030">
    <property type="entry name" value="Threonylcarbamoyl-AMP synthase, C-terminal domain"/>
    <property type="match status" value="1"/>
</dbReference>
<feature type="binding site" evidence="14">
    <location>
        <position position="124"/>
    </location>
    <ligand>
        <name>L-threonine</name>
        <dbReference type="ChEBI" id="CHEBI:57926"/>
    </ligand>
</feature>
<proteinExistence type="inferred from homology"/>
<dbReference type="GO" id="GO:0008033">
    <property type="term" value="P:tRNA processing"/>
    <property type="evidence" value="ECO:0007669"/>
    <property type="project" value="UniProtKB-KW"/>
</dbReference>
<comment type="function">
    <text evidence="13">Required for the formation of a threonylcarbamoyl group on adenosine at position 37 (t(6)A37) in tRNAs that read codons beginning with adenine.</text>
</comment>
<dbReference type="InterPro" id="IPR006070">
    <property type="entry name" value="Sua5-like_dom"/>
</dbReference>
<keyword evidence="7 13" id="KW-0819">tRNA processing</keyword>
<evidence type="ECO:0000256" key="2">
    <source>
        <dbReference type="ARBA" id="ARBA00007663"/>
    </source>
</evidence>
<evidence type="ECO:0000256" key="11">
    <source>
        <dbReference type="ARBA" id="ARBA00029774"/>
    </source>
</evidence>
<evidence type="ECO:0000313" key="16">
    <source>
        <dbReference type="EMBL" id="OFV70150.1"/>
    </source>
</evidence>
<feature type="binding site" evidence="14">
    <location>
        <position position="38"/>
    </location>
    <ligand>
        <name>L-threonine</name>
        <dbReference type="ChEBI" id="CHEBI:57926"/>
    </ligand>
</feature>
<feature type="binding site" evidence="14">
    <location>
        <position position="184"/>
    </location>
    <ligand>
        <name>L-threonine</name>
        <dbReference type="ChEBI" id="CHEBI:57926"/>
    </ligand>
</feature>
<evidence type="ECO:0000256" key="4">
    <source>
        <dbReference type="ARBA" id="ARBA00015492"/>
    </source>
</evidence>
<comment type="catalytic activity">
    <reaction evidence="12 13">
        <text>L-threonine + hydrogencarbonate + ATP = L-threonylcarbamoyladenylate + diphosphate + H2O</text>
        <dbReference type="Rhea" id="RHEA:36407"/>
        <dbReference type="ChEBI" id="CHEBI:15377"/>
        <dbReference type="ChEBI" id="CHEBI:17544"/>
        <dbReference type="ChEBI" id="CHEBI:30616"/>
        <dbReference type="ChEBI" id="CHEBI:33019"/>
        <dbReference type="ChEBI" id="CHEBI:57926"/>
        <dbReference type="ChEBI" id="CHEBI:73682"/>
        <dbReference type="EC" id="2.7.7.87"/>
    </reaction>
</comment>
<keyword evidence="5 13" id="KW-0963">Cytoplasm</keyword>
<protein>
    <recommendedName>
        <fullName evidence="4 13">Threonylcarbamoyl-AMP synthase</fullName>
        <shortName evidence="13">TC-AMP synthase</shortName>
        <ecNumber evidence="3 13">2.7.7.87</ecNumber>
    </recommendedName>
    <alternativeName>
        <fullName evidence="11 13">L-threonylcarbamoyladenylate synthase</fullName>
    </alternativeName>
</protein>
<feature type="binding site" evidence="14">
    <location>
        <position position="120"/>
    </location>
    <ligand>
        <name>ATP</name>
        <dbReference type="ChEBI" id="CHEBI:30616"/>
    </ligand>
</feature>
<evidence type="ECO:0000256" key="14">
    <source>
        <dbReference type="PIRSR" id="PIRSR004930-1"/>
    </source>
</evidence>
<dbReference type="PROSITE" id="PS51163">
    <property type="entry name" value="YRDC"/>
    <property type="match status" value="1"/>
</dbReference>
<dbReference type="Proteomes" id="UP000176244">
    <property type="component" value="Unassembled WGS sequence"/>
</dbReference>
<feature type="binding site" evidence="14">
    <location>
        <position position="146"/>
    </location>
    <ligand>
        <name>ATP</name>
        <dbReference type="ChEBI" id="CHEBI:30616"/>
    </ligand>
</feature>
<dbReference type="InterPro" id="IPR017945">
    <property type="entry name" value="DHBP_synth_RibB-like_a/b_dom"/>
</dbReference>
<sequence>MKTKIINIEVLDESALADLEAVASLIRSGGTVVFPTETVYGLGADALNPQAIKKIFAAKGRPDDNPLIVHVASLDEVKPLVANIPEQAKKLMQVFWPGPLTIIMEKAASIPTEVTGGLNTVGVRLPDHPIAQAFIKMAGCPIAAPSANRSGRPSPTQGKHVLEDLDGRVDGIILSSDTELGLESTVIDMTVEPPVVLRPGDITLAELREILGEVAVSANVTENVVPEKISSPGMKYTHYSPKGELVVVKGSPEEIRDKINRALSHHKGKSMTIGVLASDETMGFYQEGLIISLGSRNDPKEMAKNLFSRLRTFDELGVEKIFAEDIPLNNETLALINRLYKAAGYAFI</sequence>